<keyword evidence="1" id="KW-0812">Transmembrane</keyword>
<dbReference type="Proteomes" id="UP000184671">
    <property type="component" value="Unassembled WGS sequence"/>
</dbReference>
<reference evidence="2 3" key="1">
    <citation type="submission" date="2016-08" db="EMBL/GenBank/DDBJ databases">
        <authorList>
            <person name="Seilhamer J.J."/>
        </authorList>
    </citation>
    <scope>NUCLEOTIDE SEQUENCE [LARGE SCALE GENOMIC DNA]</scope>
    <source>
        <strain evidence="2">L21-II-0</strain>
    </source>
</reference>
<protein>
    <submittedName>
        <fullName evidence="2">Uncharacterized protein</fullName>
    </submittedName>
</protein>
<organism evidence="2 3">
    <name type="scientific">Methanoculleus chikugoensis</name>
    <dbReference type="NCBI Taxonomy" id="118126"/>
    <lineage>
        <taxon>Archaea</taxon>
        <taxon>Methanobacteriati</taxon>
        <taxon>Methanobacteriota</taxon>
        <taxon>Stenosarchaea group</taxon>
        <taxon>Methanomicrobia</taxon>
        <taxon>Methanomicrobiales</taxon>
        <taxon>Methanomicrobiaceae</taxon>
        <taxon>Methanoculleus</taxon>
    </lineage>
</organism>
<dbReference type="EMBL" id="FMID01000051">
    <property type="protein sequence ID" value="SCL76291.1"/>
    <property type="molecule type" value="Genomic_DNA"/>
</dbReference>
<dbReference type="InterPro" id="IPR043826">
    <property type="entry name" value="DUF5803"/>
</dbReference>
<name>A0A1M4MMY9_9EURY</name>
<dbReference type="STRING" id="118126.L21_2215"/>
<dbReference type="AlphaFoldDB" id="A0A1M4MMY9"/>
<dbReference type="RefSeq" id="WP_256713090.1">
    <property type="nucleotide sequence ID" value="NZ_FMID01000051.1"/>
</dbReference>
<keyword evidence="1" id="KW-0472">Membrane</keyword>
<keyword evidence="1" id="KW-1133">Transmembrane helix</keyword>
<proteinExistence type="predicted"/>
<accession>A0A1M4MMY9</accession>
<feature type="transmembrane region" description="Helical" evidence="1">
    <location>
        <begin position="175"/>
        <end position="197"/>
    </location>
</feature>
<sequence length="204" mass="21851">MRAPHRDRRGSALAALCLALILIAAPATAQEAAVRVLPNGTAYEASITVTGSEHTFWTPGMLGERVPLQVEGLEVLGPAGPVEYQDAGRGVITFPEGNYTITYRAPVRDNRLVAAFDTPYAVTVDLPGGFDVRNPLIGMVSPGAVISTGPNGTTEVAWDGIRVVEVRFYTPDREILLTTFGTIWVAVALVLILPLVISRRKEGE</sequence>
<evidence type="ECO:0000256" key="1">
    <source>
        <dbReference type="SAM" id="Phobius"/>
    </source>
</evidence>
<evidence type="ECO:0000313" key="2">
    <source>
        <dbReference type="EMBL" id="SCL76291.1"/>
    </source>
</evidence>
<gene>
    <name evidence="2" type="ORF">L21_2215</name>
</gene>
<dbReference type="Pfam" id="PF19119">
    <property type="entry name" value="DUF5803"/>
    <property type="match status" value="1"/>
</dbReference>
<evidence type="ECO:0000313" key="3">
    <source>
        <dbReference type="Proteomes" id="UP000184671"/>
    </source>
</evidence>